<comment type="caution">
    <text evidence="1">The sequence shown here is derived from an EMBL/GenBank/DDBJ whole genome shotgun (WGS) entry which is preliminary data.</text>
</comment>
<evidence type="ECO:0000313" key="1">
    <source>
        <dbReference type="EMBL" id="GMS92388.1"/>
    </source>
</evidence>
<gene>
    <name evidence="1" type="ORF">PENTCL1PPCAC_14563</name>
</gene>
<keyword evidence="2" id="KW-1185">Reference proteome</keyword>
<protein>
    <recommendedName>
        <fullName evidence="3">Ribosomal protein</fullName>
    </recommendedName>
</protein>
<feature type="non-terminal residue" evidence="1">
    <location>
        <position position="84"/>
    </location>
</feature>
<evidence type="ECO:0000313" key="2">
    <source>
        <dbReference type="Proteomes" id="UP001432027"/>
    </source>
</evidence>
<proteinExistence type="predicted"/>
<sequence length="84" mass="9589">MLFVSRDAVISETTYNTRTHNDTSSRATMRRVRGNTPVYLATNTSASSTICPSVLRRFLMRAYIIIESVREEASKSARRLEWST</sequence>
<dbReference type="AlphaFoldDB" id="A0AAV5TB00"/>
<accession>A0AAV5TB00</accession>
<name>A0AAV5TB00_9BILA</name>
<organism evidence="1 2">
    <name type="scientific">Pristionchus entomophagus</name>
    <dbReference type="NCBI Taxonomy" id="358040"/>
    <lineage>
        <taxon>Eukaryota</taxon>
        <taxon>Metazoa</taxon>
        <taxon>Ecdysozoa</taxon>
        <taxon>Nematoda</taxon>
        <taxon>Chromadorea</taxon>
        <taxon>Rhabditida</taxon>
        <taxon>Rhabditina</taxon>
        <taxon>Diplogasteromorpha</taxon>
        <taxon>Diplogasteroidea</taxon>
        <taxon>Neodiplogasteridae</taxon>
        <taxon>Pristionchus</taxon>
    </lineage>
</organism>
<dbReference type="Proteomes" id="UP001432027">
    <property type="component" value="Unassembled WGS sequence"/>
</dbReference>
<evidence type="ECO:0008006" key="3">
    <source>
        <dbReference type="Google" id="ProtNLM"/>
    </source>
</evidence>
<dbReference type="EMBL" id="BTSX01000004">
    <property type="protein sequence ID" value="GMS92388.1"/>
    <property type="molecule type" value="Genomic_DNA"/>
</dbReference>
<reference evidence="1" key="1">
    <citation type="submission" date="2023-10" db="EMBL/GenBank/DDBJ databases">
        <title>Genome assembly of Pristionchus species.</title>
        <authorList>
            <person name="Yoshida K."/>
            <person name="Sommer R.J."/>
        </authorList>
    </citation>
    <scope>NUCLEOTIDE SEQUENCE</scope>
    <source>
        <strain evidence="1">RS0144</strain>
    </source>
</reference>